<dbReference type="InterPro" id="IPR026041">
    <property type="entry name" value="ElbB"/>
</dbReference>
<evidence type="ECO:0000313" key="2">
    <source>
        <dbReference type="EMBL" id="MDC8829144.1"/>
    </source>
</evidence>
<dbReference type="SUPFAM" id="SSF52317">
    <property type="entry name" value="Class I glutamine amidotransferase-like"/>
    <property type="match status" value="1"/>
</dbReference>
<organism evidence="2 3">
    <name type="scientific">Alteromonas gilva</name>
    <dbReference type="NCBI Taxonomy" id="2987522"/>
    <lineage>
        <taxon>Bacteria</taxon>
        <taxon>Pseudomonadati</taxon>
        <taxon>Pseudomonadota</taxon>
        <taxon>Gammaproteobacteria</taxon>
        <taxon>Alteromonadales</taxon>
        <taxon>Alteromonadaceae</taxon>
        <taxon>Alteromonas/Salinimonas group</taxon>
        <taxon>Alteromonas</taxon>
    </lineage>
</organism>
<comment type="function">
    <text evidence="1">Displays glyoxalase activity, catalyzing the conversion of glyoxal to glycolate.</text>
</comment>
<dbReference type="PANTHER" id="PTHR10224">
    <property type="entry name" value="ES1 PROTEIN HOMOLOG, MITOCHONDRIAL"/>
    <property type="match status" value="1"/>
</dbReference>
<gene>
    <name evidence="2" type="primary">elbB</name>
    <name evidence="2" type="ORF">OIK42_00085</name>
</gene>
<dbReference type="RefSeq" id="WP_273637517.1">
    <property type="nucleotide sequence ID" value="NZ_JAQQXP010000001.1"/>
</dbReference>
<name>A0ABT5KWJ3_9ALTE</name>
<dbReference type="NCBIfam" id="NF008747">
    <property type="entry name" value="PRK11780.1"/>
    <property type="match status" value="1"/>
</dbReference>
<dbReference type="EMBL" id="JAQQXP010000001">
    <property type="protein sequence ID" value="MDC8829144.1"/>
    <property type="molecule type" value="Genomic_DNA"/>
</dbReference>
<dbReference type="Gene3D" id="3.40.50.880">
    <property type="match status" value="1"/>
</dbReference>
<dbReference type="InterPro" id="IPR029062">
    <property type="entry name" value="Class_I_gatase-like"/>
</dbReference>
<comment type="catalytic activity">
    <reaction evidence="1">
        <text>glyoxal + H2O = glycolate + H(+)</text>
        <dbReference type="Rhea" id="RHEA:51672"/>
        <dbReference type="ChEBI" id="CHEBI:15377"/>
        <dbReference type="ChEBI" id="CHEBI:15378"/>
        <dbReference type="ChEBI" id="CHEBI:29805"/>
        <dbReference type="ChEBI" id="CHEBI:34779"/>
    </reaction>
</comment>
<accession>A0ABT5KWJ3</accession>
<keyword evidence="3" id="KW-1185">Reference proteome</keyword>
<sequence>MKNVAVILSGCGVFDGAEIQETVLTLHSILKHGGKFQCFAPDKPQLHVINHLTGEVAEGETRNVLVEAARITRGEVKPIEQCQPDEFDLVILPGGFGAAKNLCTFALEGPDCEFDPDVLAVCQAFATAEKPAAYACIAPALAARVYGEGVNLTIGNDAETAAALETFGVTHRSCEVTDVIIDQQAKLVTTPAYMLGQNVLEVGEGIDKMVQAVFALQ</sequence>
<protein>
    <recommendedName>
        <fullName evidence="1">Glyoxalase</fullName>
    </recommendedName>
</protein>
<dbReference type="CDD" id="cd03133">
    <property type="entry name" value="GATase1_ES1"/>
    <property type="match status" value="1"/>
</dbReference>
<dbReference type="PIRSF" id="PIRSF006320">
    <property type="entry name" value="Elb2"/>
    <property type="match status" value="1"/>
</dbReference>
<evidence type="ECO:0000256" key="1">
    <source>
        <dbReference type="PIRNR" id="PIRNR006320"/>
    </source>
</evidence>
<dbReference type="GO" id="GO:0016829">
    <property type="term" value="F:lyase activity"/>
    <property type="evidence" value="ECO:0007669"/>
    <property type="project" value="UniProtKB-KW"/>
</dbReference>
<dbReference type="Proteomes" id="UP001218788">
    <property type="component" value="Unassembled WGS sequence"/>
</dbReference>
<proteinExistence type="inferred from homology"/>
<keyword evidence="1 2" id="KW-0456">Lyase</keyword>
<comment type="caution">
    <text evidence="2">The sequence shown here is derived from an EMBL/GenBank/DDBJ whole genome shotgun (WGS) entry which is preliminary data.</text>
</comment>
<dbReference type="PANTHER" id="PTHR10224:SF12">
    <property type="entry name" value="GLYOXALASE ELBB"/>
    <property type="match status" value="1"/>
</dbReference>
<evidence type="ECO:0000313" key="3">
    <source>
        <dbReference type="Proteomes" id="UP001218788"/>
    </source>
</evidence>
<comment type="similarity">
    <text evidence="1">Belongs to the peptidase C56 family.</text>
</comment>
<reference evidence="2 3" key="1">
    <citation type="submission" date="2022-10" db="EMBL/GenBank/DDBJ databases">
        <title>Alteromonas sp. chi3 Genome sequencing.</title>
        <authorList>
            <person name="Park S."/>
        </authorList>
    </citation>
    <scope>NUCLEOTIDE SEQUENCE [LARGE SCALE GENOMIC DNA]</scope>
    <source>
        <strain evidence="3">chi3</strain>
    </source>
</reference>